<reference evidence="2 3" key="1">
    <citation type="submission" date="2020-02" db="EMBL/GenBank/DDBJ databases">
        <title>Comparative genomics of the hypocrealean fungal genus Beauvera.</title>
        <authorList>
            <person name="Showalter D.N."/>
            <person name="Bushley K.E."/>
            <person name="Rehner S.A."/>
        </authorList>
    </citation>
    <scope>NUCLEOTIDE SEQUENCE [LARGE SCALE GENOMIC DNA]</scope>
    <source>
        <strain evidence="2 3">ARSEF4384</strain>
    </source>
</reference>
<feature type="region of interest" description="Disordered" evidence="1">
    <location>
        <begin position="1"/>
        <end position="24"/>
    </location>
</feature>
<dbReference type="AlphaFoldDB" id="A0AAW0RP79"/>
<protein>
    <submittedName>
        <fullName evidence="2">Uncharacterized protein</fullName>
    </submittedName>
</protein>
<dbReference type="EMBL" id="JAAHCF010000455">
    <property type="protein sequence ID" value="KAK8143853.1"/>
    <property type="molecule type" value="Genomic_DNA"/>
</dbReference>
<proteinExistence type="predicted"/>
<name>A0AAW0RP79_9HYPO</name>
<feature type="compositionally biased region" description="Basic and acidic residues" evidence="1">
    <location>
        <begin position="85"/>
        <end position="100"/>
    </location>
</feature>
<evidence type="ECO:0000313" key="2">
    <source>
        <dbReference type="EMBL" id="KAK8143853.1"/>
    </source>
</evidence>
<accession>A0AAW0RP79</accession>
<dbReference type="Proteomes" id="UP001397290">
    <property type="component" value="Unassembled WGS sequence"/>
</dbReference>
<gene>
    <name evidence="2" type="ORF">G3M48_006638</name>
</gene>
<organism evidence="2 3">
    <name type="scientific">Beauveria asiatica</name>
    <dbReference type="NCBI Taxonomy" id="1069075"/>
    <lineage>
        <taxon>Eukaryota</taxon>
        <taxon>Fungi</taxon>
        <taxon>Dikarya</taxon>
        <taxon>Ascomycota</taxon>
        <taxon>Pezizomycotina</taxon>
        <taxon>Sordariomycetes</taxon>
        <taxon>Hypocreomycetidae</taxon>
        <taxon>Hypocreales</taxon>
        <taxon>Cordycipitaceae</taxon>
        <taxon>Beauveria</taxon>
    </lineage>
</organism>
<feature type="region of interest" description="Disordered" evidence="1">
    <location>
        <begin position="84"/>
        <end position="104"/>
    </location>
</feature>
<evidence type="ECO:0000256" key="1">
    <source>
        <dbReference type="SAM" id="MobiDB-lite"/>
    </source>
</evidence>
<sequence length="185" mass="20286">MVPGARSRSRPVSDLRPTATAPRQRSITKAPALWFGLPGFVIIIIEEPLDHKDRFIGPVDVSNDIIQRHAHELYDLLRTLPGHSGDGRDDRSPAHGQAHDKHGRWNKVRQVVPSEGASLTIIKQDLAVIIRKRLDSALVKALLRAQGKKLQGYPVNHDGLRVVSIGAIDVKIRLGSPSILPLTAA</sequence>
<evidence type="ECO:0000313" key="3">
    <source>
        <dbReference type="Proteomes" id="UP001397290"/>
    </source>
</evidence>
<comment type="caution">
    <text evidence="2">The sequence shown here is derived from an EMBL/GenBank/DDBJ whole genome shotgun (WGS) entry which is preliminary data.</text>
</comment>
<keyword evidence="3" id="KW-1185">Reference proteome</keyword>